<dbReference type="KEGG" id="vg:24607126"/>
<dbReference type="RefSeq" id="YP_009151180.1">
    <property type="nucleotide sequence ID" value="NC_027366.1"/>
</dbReference>
<gene>
    <name evidence="2" type="ORF">CPT_Mater221</name>
</gene>
<keyword evidence="1" id="KW-0812">Transmembrane</keyword>
<feature type="transmembrane region" description="Helical" evidence="1">
    <location>
        <begin position="30"/>
        <end position="48"/>
    </location>
</feature>
<evidence type="ECO:0000256" key="1">
    <source>
        <dbReference type="SAM" id="Phobius"/>
    </source>
</evidence>
<reference evidence="2 3" key="1">
    <citation type="submission" date="2014-07" db="EMBL/GenBank/DDBJ databases">
        <title>Complete Genome of Bacillus megaterium Myophage Mater.</title>
        <authorList>
            <person name="Lancaster J.C."/>
            <person name="Hodde M.K."/>
            <person name="Hernandez A.C."/>
            <person name="Everett G.F.K."/>
        </authorList>
    </citation>
    <scope>NUCLEOTIDE SEQUENCE [LARGE SCALE GENOMIC DNA]</scope>
</reference>
<keyword evidence="1" id="KW-0472">Membrane</keyword>
<sequence>MTTILLIVGIYLFIGIALTIYGVVNEPMIMAIPPLLILIVLLWPYFLLRSLLE</sequence>
<keyword evidence="3" id="KW-1185">Reference proteome</keyword>
<evidence type="ECO:0000313" key="3">
    <source>
        <dbReference type="Proteomes" id="UP000030206"/>
    </source>
</evidence>
<evidence type="ECO:0000313" key="2">
    <source>
        <dbReference type="EMBL" id="AIW03378.1"/>
    </source>
</evidence>
<name>A0A0A0RUW6_9CAUD</name>
<accession>A0A0A0RUW6</accession>
<keyword evidence="1" id="KW-1133">Transmembrane helix</keyword>
<dbReference type="EMBL" id="KM236245">
    <property type="protein sequence ID" value="AIW03378.1"/>
    <property type="molecule type" value="Genomic_DNA"/>
</dbReference>
<organism evidence="2 3">
    <name type="scientific">Bacillus phage Mater</name>
    <dbReference type="NCBI Taxonomy" id="1540090"/>
    <lineage>
        <taxon>Viruses</taxon>
        <taxon>Duplodnaviria</taxon>
        <taxon>Heunggongvirae</taxon>
        <taxon>Uroviricota</taxon>
        <taxon>Caudoviricetes</taxon>
        <taxon>Herelleviridae</taxon>
        <taxon>Bastillevirinae</taxon>
        <taxon>Matervirus</taxon>
        <taxon>Matervirus mater</taxon>
    </lineage>
</organism>
<feature type="transmembrane region" description="Helical" evidence="1">
    <location>
        <begin position="5"/>
        <end position="24"/>
    </location>
</feature>
<dbReference type="GeneID" id="24607126"/>
<protein>
    <submittedName>
        <fullName evidence="2">Uncharacterized protein</fullName>
    </submittedName>
</protein>
<dbReference type="Proteomes" id="UP000030206">
    <property type="component" value="Segment"/>
</dbReference>
<proteinExistence type="predicted"/>